<comment type="caution">
    <text evidence="1">The sequence shown here is derived from an EMBL/GenBank/DDBJ whole genome shotgun (WGS) entry which is preliminary data.</text>
</comment>
<accession>A0A0R1GWN0</accession>
<gene>
    <name evidence="1" type="ORF">FC62_GL000421</name>
</gene>
<reference evidence="1 2" key="1">
    <citation type="journal article" date="2015" name="Genome Announc.">
        <title>Expanding the biotechnology potential of lactobacilli through comparative genomics of 213 strains and associated genera.</title>
        <authorList>
            <person name="Sun Z."/>
            <person name="Harris H.M."/>
            <person name="McCann A."/>
            <person name="Guo C."/>
            <person name="Argimon S."/>
            <person name="Zhang W."/>
            <person name="Yang X."/>
            <person name="Jeffery I.B."/>
            <person name="Cooney J.C."/>
            <person name="Kagawa T.F."/>
            <person name="Liu W."/>
            <person name="Song Y."/>
            <person name="Salvetti E."/>
            <person name="Wrobel A."/>
            <person name="Rasinkangas P."/>
            <person name="Parkhill J."/>
            <person name="Rea M.C."/>
            <person name="O'Sullivan O."/>
            <person name="Ritari J."/>
            <person name="Douillard F.P."/>
            <person name="Paul Ross R."/>
            <person name="Yang R."/>
            <person name="Briner A.E."/>
            <person name="Felis G.E."/>
            <person name="de Vos W.M."/>
            <person name="Barrangou R."/>
            <person name="Klaenhammer T.R."/>
            <person name="Caufield P.W."/>
            <person name="Cui Y."/>
            <person name="Zhang H."/>
            <person name="O'Toole P.W."/>
        </authorList>
    </citation>
    <scope>NUCLEOTIDE SEQUENCE [LARGE SCALE GENOMIC DNA]</scope>
    <source>
        <strain evidence="1 2">DSM 20534</strain>
    </source>
</reference>
<dbReference type="EMBL" id="AZCV01000001">
    <property type="protein sequence ID" value="KRK38731.1"/>
    <property type="molecule type" value="Genomic_DNA"/>
</dbReference>
<organism evidence="1 2">
    <name type="scientific">Amylolactobacillus amylotrophicus DSM 20534</name>
    <dbReference type="NCBI Taxonomy" id="1423722"/>
    <lineage>
        <taxon>Bacteria</taxon>
        <taxon>Bacillati</taxon>
        <taxon>Bacillota</taxon>
        <taxon>Bacilli</taxon>
        <taxon>Lactobacillales</taxon>
        <taxon>Lactobacillaceae</taxon>
        <taxon>Amylolactobacillus</taxon>
    </lineage>
</organism>
<evidence type="ECO:0000313" key="1">
    <source>
        <dbReference type="EMBL" id="KRK38731.1"/>
    </source>
</evidence>
<keyword evidence="2" id="KW-1185">Reference proteome</keyword>
<dbReference type="PATRIC" id="fig|1423722.3.peg.430"/>
<proteinExistence type="predicted"/>
<dbReference type="Proteomes" id="UP000050909">
    <property type="component" value="Unassembled WGS sequence"/>
</dbReference>
<evidence type="ECO:0000313" key="2">
    <source>
        <dbReference type="Proteomes" id="UP000050909"/>
    </source>
</evidence>
<protein>
    <submittedName>
        <fullName evidence="1">Uncharacterized protein</fullName>
    </submittedName>
</protein>
<dbReference type="AlphaFoldDB" id="A0A0R1GWN0"/>
<name>A0A0R1GWN0_9LACO</name>
<sequence length="76" mass="8649">MILVETMTALVVLTIGIGFLELNIAQTKQILLAQNQRVDVYLAARMMRLGRLESVTVHDREYTEWDVQAILTKSSE</sequence>